<name>A0AAW1BLM9_CROAD</name>
<evidence type="ECO:0000259" key="17">
    <source>
        <dbReference type="PROSITE" id="PS50215"/>
    </source>
</evidence>
<evidence type="ECO:0000313" key="18">
    <source>
        <dbReference type="EMBL" id="KAK9402671.1"/>
    </source>
</evidence>
<keyword evidence="13" id="KW-0862">Zinc</keyword>
<evidence type="ECO:0000256" key="11">
    <source>
        <dbReference type="PROSITE-ProRule" id="PRU00068"/>
    </source>
</evidence>
<dbReference type="PROSITE" id="PS01186">
    <property type="entry name" value="EGF_2"/>
    <property type="match status" value="1"/>
</dbReference>
<dbReference type="GO" id="GO:0004222">
    <property type="term" value="F:metalloendopeptidase activity"/>
    <property type="evidence" value="ECO:0007669"/>
    <property type="project" value="InterPro"/>
</dbReference>
<feature type="domain" description="Disintegrin" evidence="16">
    <location>
        <begin position="354"/>
        <end position="440"/>
    </location>
</feature>
<dbReference type="InterPro" id="IPR006586">
    <property type="entry name" value="ADAM_Cys-rich"/>
</dbReference>
<dbReference type="PROSITE" id="PS50214">
    <property type="entry name" value="DISINTEGRIN_2"/>
    <property type="match status" value="1"/>
</dbReference>
<feature type="domain" description="Peptidase M12B" evidence="17">
    <location>
        <begin position="145"/>
        <end position="348"/>
    </location>
</feature>
<dbReference type="GO" id="GO:0005576">
    <property type="term" value="C:extracellular region"/>
    <property type="evidence" value="ECO:0007669"/>
    <property type="project" value="UniProtKB-SubCell"/>
</dbReference>
<evidence type="ECO:0000259" key="16">
    <source>
        <dbReference type="PROSITE" id="PS50214"/>
    </source>
</evidence>
<dbReference type="PANTHER" id="PTHR11905">
    <property type="entry name" value="ADAM A DISINTEGRIN AND METALLOPROTEASE DOMAIN"/>
    <property type="match status" value="1"/>
</dbReference>
<protein>
    <submittedName>
        <fullName evidence="18">Disintegrin and metalloproteinase domain-containing protein 29-like</fullName>
    </submittedName>
</protein>
<comment type="caution">
    <text evidence="12">Lacks conserved residue(s) required for the propagation of feature annotation.</text>
</comment>
<dbReference type="Gene3D" id="3.40.390.10">
    <property type="entry name" value="Collagenase (Catalytic Domain)"/>
    <property type="match status" value="1"/>
</dbReference>
<evidence type="ECO:0000256" key="3">
    <source>
        <dbReference type="ARBA" id="ARBA00022525"/>
    </source>
</evidence>
<evidence type="ECO:0000256" key="12">
    <source>
        <dbReference type="PROSITE-ProRule" id="PRU00076"/>
    </source>
</evidence>
<feature type="disulfide bond" evidence="11">
    <location>
        <begin position="412"/>
        <end position="432"/>
    </location>
</feature>
<dbReference type="Pfam" id="PF00200">
    <property type="entry name" value="Disintegrin"/>
    <property type="match status" value="1"/>
</dbReference>
<dbReference type="AlphaFoldDB" id="A0AAW1BLM9"/>
<dbReference type="EMBL" id="JAOTOJ010000004">
    <property type="protein sequence ID" value="KAK9402671.1"/>
    <property type="molecule type" value="Genomic_DNA"/>
</dbReference>
<dbReference type="PANTHER" id="PTHR11905:SF120">
    <property type="entry name" value="DISINTEGRIN AND METALLOPROTEINASE DOMAIN-CONTAINING PROTEIN 1A"/>
    <property type="match status" value="1"/>
</dbReference>
<dbReference type="PROSITE" id="PS00427">
    <property type="entry name" value="DISINTEGRIN_1"/>
    <property type="match status" value="1"/>
</dbReference>
<dbReference type="FunFam" id="4.10.70.10:FF:000001">
    <property type="entry name" value="Disintegrin and metalloproteinase domain-containing protein 22"/>
    <property type="match status" value="1"/>
</dbReference>
<keyword evidence="6 14" id="KW-1133">Transmembrane helix</keyword>
<evidence type="ECO:0000256" key="1">
    <source>
        <dbReference type="ARBA" id="ARBA00004167"/>
    </source>
</evidence>
<keyword evidence="7 14" id="KW-0472">Membrane</keyword>
<dbReference type="InterPro" id="IPR001590">
    <property type="entry name" value="Peptidase_M12B"/>
</dbReference>
<evidence type="ECO:0000256" key="14">
    <source>
        <dbReference type="SAM" id="Phobius"/>
    </source>
</evidence>
<reference evidence="18 19" key="1">
    <citation type="journal article" date="2024" name="Proc. Natl. Acad. Sci. U.S.A.">
        <title>The genetic regulatory architecture and epigenomic basis for age-related changes in rattlesnake venom.</title>
        <authorList>
            <person name="Hogan M.P."/>
            <person name="Holding M.L."/>
            <person name="Nystrom G.S."/>
            <person name="Colston T.J."/>
            <person name="Bartlett D.A."/>
            <person name="Mason A.J."/>
            <person name="Ellsworth S.A."/>
            <person name="Rautsaw R.M."/>
            <person name="Lawrence K.C."/>
            <person name="Strickland J.L."/>
            <person name="He B."/>
            <person name="Fraser P."/>
            <person name="Margres M.J."/>
            <person name="Gilbert D.M."/>
            <person name="Gibbs H.L."/>
            <person name="Parkinson C.L."/>
            <person name="Rokyta D.R."/>
        </authorList>
    </citation>
    <scope>NUCLEOTIDE SEQUENCE [LARGE SCALE GENOMIC DNA]</scope>
    <source>
        <strain evidence="18">DRR0105</strain>
    </source>
</reference>
<evidence type="ECO:0000313" key="19">
    <source>
        <dbReference type="Proteomes" id="UP001474421"/>
    </source>
</evidence>
<dbReference type="Pfam" id="PF01421">
    <property type="entry name" value="Reprolysin"/>
    <property type="match status" value="1"/>
</dbReference>
<evidence type="ECO:0000256" key="10">
    <source>
        <dbReference type="ARBA" id="ARBA00023240"/>
    </source>
</evidence>
<evidence type="ECO:0000256" key="4">
    <source>
        <dbReference type="ARBA" id="ARBA00022656"/>
    </source>
</evidence>
<dbReference type="PROSITE" id="PS50026">
    <property type="entry name" value="EGF_3"/>
    <property type="match status" value="1"/>
</dbReference>
<organism evidence="18 19">
    <name type="scientific">Crotalus adamanteus</name>
    <name type="common">Eastern diamondback rattlesnake</name>
    <dbReference type="NCBI Taxonomy" id="8729"/>
    <lineage>
        <taxon>Eukaryota</taxon>
        <taxon>Metazoa</taxon>
        <taxon>Chordata</taxon>
        <taxon>Craniata</taxon>
        <taxon>Vertebrata</taxon>
        <taxon>Euteleostomi</taxon>
        <taxon>Lepidosauria</taxon>
        <taxon>Squamata</taxon>
        <taxon>Bifurcata</taxon>
        <taxon>Unidentata</taxon>
        <taxon>Episquamata</taxon>
        <taxon>Toxicofera</taxon>
        <taxon>Serpentes</taxon>
        <taxon>Colubroidea</taxon>
        <taxon>Viperidae</taxon>
        <taxon>Crotalinae</taxon>
        <taxon>Crotalus</taxon>
    </lineage>
</organism>
<evidence type="ECO:0000259" key="15">
    <source>
        <dbReference type="PROSITE" id="PS50026"/>
    </source>
</evidence>
<keyword evidence="12" id="KW-0245">EGF-like domain</keyword>
<dbReference type="Gene3D" id="4.10.70.10">
    <property type="entry name" value="Disintegrin domain"/>
    <property type="match status" value="1"/>
</dbReference>
<dbReference type="GO" id="GO:0046872">
    <property type="term" value="F:metal ion binding"/>
    <property type="evidence" value="ECO:0007669"/>
    <property type="project" value="UniProtKB-KW"/>
</dbReference>
<feature type="binding site" evidence="13">
    <location>
        <position position="290"/>
    </location>
    <ligand>
        <name>Zn(2+)</name>
        <dbReference type="ChEBI" id="CHEBI:29105"/>
        <note>catalytic</note>
    </ligand>
</feature>
<evidence type="ECO:0000256" key="9">
    <source>
        <dbReference type="ARBA" id="ARBA00023180"/>
    </source>
</evidence>
<comment type="subcellular location">
    <subcellularLocation>
        <location evidence="1">Membrane</location>
        <topology evidence="1">Single-pass membrane protein</topology>
    </subcellularLocation>
    <subcellularLocation>
        <location evidence="2">Secreted</location>
    </subcellularLocation>
</comment>
<dbReference type="SMART" id="SM00050">
    <property type="entry name" value="DISIN"/>
    <property type="match status" value="1"/>
</dbReference>
<feature type="disulfide bond" evidence="12">
    <location>
        <begin position="616"/>
        <end position="625"/>
    </location>
</feature>
<dbReference type="SUPFAM" id="SSF55486">
    <property type="entry name" value="Metalloproteases ('zincins'), catalytic domain"/>
    <property type="match status" value="1"/>
</dbReference>
<dbReference type="InterPro" id="IPR024079">
    <property type="entry name" value="MetalloPept_cat_dom_sf"/>
</dbReference>
<keyword evidence="19" id="KW-1185">Reference proteome</keyword>
<dbReference type="InterPro" id="IPR000742">
    <property type="entry name" value="EGF"/>
</dbReference>
<keyword evidence="18" id="KW-0378">Hydrolase</keyword>
<feature type="domain" description="EGF-like" evidence="15">
    <location>
        <begin position="593"/>
        <end position="626"/>
    </location>
</feature>
<dbReference type="PROSITE" id="PS50215">
    <property type="entry name" value="ADAM_MEPRO"/>
    <property type="match status" value="1"/>
</dbReference>
<keyword evidence="3" id="KW-0964">Secreted</keyword>
<evidence type="ECO:0000256" key="6">
    <source>
        <dbReference type="ARBA" id="ARBA00022989"/>
    </source>
</evidence>
<dbReference type="InterPro" id="IPR018358">
    <property type="entry name" value="Disintegrin_CS"/>
</dbReference>
<dbReference type="GO" id="GO:0009897">
    <property type="term" value="C:external side of plasma membrane"/>
    <property type="evidence" value="ECO:0007669"/>
    <property type="project" value="TreeGrafter"/>
</dbReference>
<feature type="binding site" evidence="13">
    <location>
        <position position="280"/>
    </location>
    <ligand>
        <name>Zn(2+)</name>
        <dbReference type="ChEBI" id="CHEBI:29105"/>
        <note>catalytic</note>
    </ligand>
</feature>
<dbReference type="SMART" id="SM00608">
    <property type="entry name" value="ACR"/>
    <property type="match status" value="1"/>
</dbReference>
<evidence type="ECO:0000256" key="13">
    <source>
        <dbReference type="PROSITE-ProRule" id="PRU00276"/>
    </source>
</evidence>
<dbReference type="GO" id="GO:0006508">
    <property type="term" value="P:proteolysis"/>
    <property type="evidence" value="ECO:0007669"/>
    <property type="project" value="InterPro"/>
</dbReference>
<keyword evidence="10" id="KW-1199">Hemostasis impairing toxin</keyword>
<keyword evidence="18" id="KW-0645">Protease</keyword>
<feature type="transmembrane region" description="Helical" evidence="14">
    <location>
        <begin position="6"/>
        <end position="31"/>
    </location>
</feature>
<evidence type="ECO:0000256" key="2">
    <source>
        <dbReference type="ARBA" id="ARBA00004613"/>
    </source>
</evidence>
<feature type="binding site" evidence="13">
    <location>
        <position position="284"/>
    </location>
    <ligand>
        <name>Zn(2+)</name>
        <dbReference type="ChEBI" id="CHEBI:29105"/>
        <note>catalytic</note>
    </ligand>
</feature>
<sequence length="779" mass="86194">MTSRVPSNIIITIIIISVLSFVIQNMPIYYLDLKGRRTIQHPKPRIDCYYSGYVEDLPSSDVVISTCNGLWGHVQIGNLTYQIQPIDNFSGFKHLLYRKAPEPNPPCRGVVVVEEMGLGARPTTVHAPEPKDAIPHFPGKNAPSRYLEYFAVCDHSVFQWAKQNVTQEMLMVLQILSVVHHVYSDIGLHIVLTGMEVWTVKDPLPLSKPFGERVLAFQHYANSELQRQTHFDHATLFTNVAQDDLFAKTWKSPECLQKQVSVSVVKISPSATDVGVYAAHQLGHALGFAHDDFPRADGRPCGCNSTTQAGHCLMHAATAERYALSNCSKETYFAFLQGPGRDCFLNLPKDVTPKKTCGNGIVEDGEQCDCGTDEECIINGCCQEDCQMKPGASCLQGSCCEECKLLTEGTVCRAAVSDCDLDEYCSGTLETCPPDVFKQNGMPCGLDSTCYSGVCLDTRRHCQTFFGKGKRVLHSGGAKWRCSCCYKEVNLQGDRTGNCGQDRSGYKKCREKDASCGRLQCTNVHKIPRIPPGFSILQTPVEEGLCWSIISPQRDDGNDDGAAKEGSSCGPRKVRGGRIRICINRSCEEMKVLNYDCDVSKCNNQGVCNSKTNCHCSYGWAPPHCSGRGFGGSVDSGPAPERVKSKKTLMLGSIIGVALLLLALTAMLKKFLPMCSAAWRTEHLLLLHPLQMDWRKMVLPPKLLIEGDRWQNRWRSPRKHRQGKIRSHIGSELGSFGLLDDSAPPLPALYTLSDSVPFHLGVLNPESIRNSRKKTCIKY</sequence>
<dbReference type="InterPro" id="IPR001762">
    <property type="entry name" value="Disintegrin_dom"/>
</dbReference>
<keyword evidence="4" id="KW-0800">Toxin</keyword>
<keyword evidence="9" id="KW-0325">Glycoprotein</keyword>
<dbReference type="GO" id="GO:0008584">
    <property type="term" value="P:male gonad development"/>
    <property type="evidence" value="ECO:0007669"/>
    <property type="project" value="TreeGrafter"/>
</dbReference>
<evidence type="ECO:0000256" key="7">
    <source>
        <dbReference type="ARBA" id="ARBA00023136"/>
    </source>
</evidence>
<dbReference type="Pfam" id="PF08516">
    <property type="entry name" value="ADAM_CR"/>
    <property type="match status" value="1"/>
</dbReference>
<proteinExistence type="predicted"/>
<keyword evidence="18" id="KW-0482">Metalloprotease</keyword>
<dbReference type="SUPFAM" id="SSF57552">
    <property type="entry name" value="Blood coagulation inhibitor (disintegrin)"/>
    <property type="match status" value="1"/>
</dbReference>
<keyword evidence="8 12" id="KW-1015">Disulfide bond</keyword>
<evidence type="ECO:0000256" key="5">
    <source>
        <dbReference type="ARBA" id="ARBA00022692"/>
    </source>
</evidence>
<accession>A0AAW1BLM9</accession>
<dbReference type="GO" id="GO:0090729">
    <property type="term" value="F:toxin activity"/>
    <property type="evidence" value="ECO:0007669"/>
    <property type="project" value="UniProtKB-KW"/>
</dbReference>
<keyword evidence="13" id="KW-0479">Metal-binding</keyword>
<evidence type="ECO:0000256" key="8">
    <source>
        <dbReference type="ARBA" id="ARBA00023157"/>
    </source>
</evidence>
<dbReference type="GO" id="GO:1990913">
    <property type="term" value="C:sperm head plasma membrane"/>
    <property type="evidence" value="ECO:0007669"/>
    <property type="project" value="TreeGrafter"/>
</dbReference>
<dbReference type="InterPro" id="IPR036436">
    <property type="entry name" value="Disintegrin_dom_sf"/>
</dbReference>
<dbReference type="Proteomes" id="UP001474421">
    <property type="component" value="Unassembled WGS sequence"/>
</dbReference>
<comment type="caution">
    <text evidence="18">The sequence shown here is derived from an EMBL/GenBank/DDBJ whole genome shotgun (WGS) entry which is preliminary data.</text>
</comment>
<feature type="transmembrane region" description="Helical" evidence="14">
    <location>
        <begin position="649"/>
        <end position="668"/>
    </location>
</feature>
<keyword evidence="5 14" id="KW-0812">Transmembrane</keyword>
<dbReference type="PRINTS" id="PR00289">
    <property type="entry name" value="DISINTEGRIN"/>
</dbReference>
<gene>
    <name evidence="18" type="ORF">NXF25_011027</name>
</gene>